<sequence>MDGSSLGNPGPATRERAIEDSQVKLVVAFSNFYGHLTSLETKVNALLDGLNPVKDYGISNIQIGLDSLLLVNSLNSLNSLSSHLGRLCNLFGRIGITYNIYLTPFLIVIENQTL</sequence>
<proteinExistence type="predicted"/>
<evidence type="ECO:0000313" key="2">
    <source>
        <dbReference type="EMBL" id="KAL3510310.1"/>
    </source>
</evidence>
<accession>A0ABD2YW99</accession>
<dbReference type="Gene3D" id="3.30.420.10">
    <property type="entry name" value="Ribonuclease H-like superfamily/Ribonuclease H"/>
    <property type="match status" value="1"/>
</dbReference>
<protein>
    <recommendedName>
        <fullName evidence="1">RNase H type-1 domain-containing protein</fullName>
    </recommendedName>
</protein>
<dbReference type="SUPFAM" id="SSF53098">
    <property type="entry name" value="Ribonuclease H-like"/>
    <property type="match status" value="1"/>
</dbReference>
<dbReference type="AlphaFoldDB" id="A0ABD2YW99"/>
<dbReference type="Pfam" id="PF13456">
    <property type="entry name" value="RVT_3"/>
    <property type="match status" value="1"/>
</dbReference>
<evidence type="ECO:0000313" key="3">
    <source>
        <dbReference type="Proteomes" id="UP001630127"/>
    </source>
</evidence>
<feature type="domain" description="RNase H type-1" evidence="1">
    <location>
        <begin position="3"/>
        <end position="88"/>
    </location>
</feature>
<dbReference type="InterPro" id="IPR012337">
    <property type="entry name" value="RNaseH-like_sf"/>
</dbReference>
<evidence type="ECO:0000259" key="1">
    <source>
        <dbReference type="Pfam" id="PF13456"/>
    </source>
</evidence>
<gene>
    <name evidence="2" type="ORF">ACH5RR_029711</name>
</gene>
<dbReference type="InterPro" id="IPR002156">
    <property type="entry name" value="RNaseH_domain"/>
</dbReference>
<dbReference type="EMBL" id="JBJUIK010000012">
    <property type="protein sequence ID" value="KAL3510310.1"/>
    <property type="molecule type" value="Genomic_DNA"/>
</dbReference>
<comment type="caution">
    <text evidence="2">The sequence shown here is derived from an EMBL/GenBank/DDBJ whole genome shotgun (WGS) entry which is preliminary data.</text>
</comment>
<keyword evidence="3" id="KW-1185">Reference proteome</keyword>
<organism evidence="2 3">
    <name type="scientific">Cinchona calisaya</name>
    <dbReference type="NCBI Taxonomy" id="153742"/>
    <lineage>
        <taxon>Eukaryota</taxon>
        <taxon>Viridiplantae</taxon>
        <taxon>Streptophyta</taxon>
        <taxon>Embryophyta</taxon>
        <taxon>Tracheophyta</taxon>
        <taxon>Spermatophyta</taxon>
        <taxon>Magnoliopsida</taxon>
        <taxon>eudicotyledons</taxon>
        <taxon>Gunneridae</taxon>
        <taxon>Pentapetalae</taxon>
        <taxon>asterids</taxon>
        <taxon>lamiids</taxon>
        <taxon>Gentianales</taxon>
        <taxon>Rubiaceae</taxon>
        <taxon>Cinchonoideae</taxon>
        <taxon>Cinchoneae</taxon>
        <taxon>Cinchona</taxon>
    </lineage>
</organism>
<dbReference type="Proteomes" id="UP001630127">
    <property type="component" value="Unassembled WGS sequence"/>
</dbReference>
<name>A0ABD2YW99_9GENT</name>
<dbReference type="InterPro" id="IPR036397">
    <property type="entry name" value="RNaseH_sf"/>
</dbReference>
<reference evidence="2 3" key="1">
    <citation type="submission" date="2024-11" db="EMBL/GenBank/DDBJ databases">
        <title>A near-complete genome assembly of Cinchona calisaya.</title>
        <authorList>
            <person name="Lian D.C."/>
            <person name="Zhao X.W."/>
            <person name="Wei L."/>
        </authorList>
    </citation>
    <scope>NUCLEOTIDE SEQUENCE [LARGE SCALE GENOMIC DNA]</scope>
    <source>
        <tissue evidence="2">Nenye</tissue>
    </source>
</reference>